<evidence type="ECO:0000256" key="8">
    <source>
        <dbReference type="ARBA" id="ARBA00048988"/>
    </source>
</evidence>
<dbReference type="PANTHER" id="PTHR11070">
    <property type="entry name" value="UVRD / RECB / PCRA DNA HELICASE FAMILY MEMBER"/>
    <property type="match status" value="1"/>
</dbReference>
<dbReference type="PROSITE" id="PS51198">
    <property type="entry name" value="UVRD_HELICASE_ATP_BIND"/>
    <property type="match status" value="1"/>
</dbReference>
<evidence type="ECO:0000256" key="5">
    <source>
        <dbReference type="ARBA" id="ARBA00023235"/>
    </source>
</evidence>
<dbReference type="InterPro" id="IPR014017">
    <property type="entry name" value="DNA_helicase_UvrD-like_C"/>
</dbReference>
<dbReference type="InterPro" id="IPR014016">
    <property type="entry name" value="UvrD-like_ATP-bd"/>
</dbReference>
<dbReference type="Pfam" id="PF13361">
    <property type="entry name" value="UvrD_C"/>
    <property type="match status" value="2"/>
</dbReference>
<dbReference type="Gene3D" id="3.40.50.300">
    <property type="entry name" value="P-loop containing nucleotide triphosphate hydrolases"/>
    <property type="match status" value="2"/>
</dbReference>
<keyword evidence="12" id="KW-1185">Reference proteome</keyword>
<reference evidence="12" key="1">
    <citation type="submission" date="2016-09" db="EMBL/GenBank/DDBJ databases">
        <title>Streptomyces puniciscabiei strain:TW1S1 Genome sequencing and assembly.</title>
        <authorList>
            <person name="Kim M.-K."/>
            <person name="Kim S.B."/>
        </authorList>
    </citation>
    <scope>NUCLEOTIDE SEQUENCE [LARGE SCALE GENOMIC DNA]</scope>
    <source>
        <strain evidence="12">TW1S1</strain>
    </source>
</reference>
<dbReference type="InterPro" id="IPR027417">
    <property type="entry name" value="P-loop_NTPase"/>
</dbReference>
<dbReference type="GO" id="GO:0003677">
    <property type="term" value="F:DNA binding"/>
    <property type="evidence" value="ECO:0007669"/>
    <property type="project" value="InterPro"/>
</dbReference>
<evidence type="ECO:0000313" key="12">
    <source>
        <dbReference type="Proteomes" id="UP000094960"/>
    </source>
</evidence>
<evidence type="ECO:0000256" key="1">
    <source>
        <dbReference type="ARBA" id="ARBA00022741"/>
    </source>
</evidence>
<dbReference type="EMBL" id="CP017248">
    <property type="protein sequence ID" value="AOR31060.1"/>
    <property type="molecule type" value="Genomic_DNA"/>
</dbReference>
<dbReference type="PANTHER" id="PTHR11070:SF45">
    <property type="entry name" value="DNA 3'-5' HELICASE"/>
    <property type="match status" value="1"/>
</dbReference>
<evidence type="ECO:0000256" key="6">
    <source>
        <dbReference type="ARBA" id="ARBA00034617"/>
    </source>
</evidence>
<evidence type="ECO:0000256" key="9">
    <source>
        <dbReference type="PROSITE-ProRule" id="PRU00560"/>
    </source>
</evidence>
<evidence type="ECO:0000259" key="10">
    <source>
        <dbReference type="PROSITE" id="PS51198"/>
    </source>
</evidence>
<accession>A0A1D7Y6G7</accession>
<keyword evidence="2 9" id="KW-0378">Hydrolase</keyword>
<evidence type="ECO:0000256" key="4">
    <source>
        <dbReference type="ARBA" id="ARBA00022840"/>
    </source>
</evidence>
<gene>
    <name evidence="11" type="ORF">BFF78_08410</name>
</gene>
<comment type="catalytic activity">
    <reaction evidence="6">
        <text>Couples ATP hydrolysis with the unwinding of duplex DNA by translocating in the 3'-5' direction.</text>
        <dbReference type="EC" id="5.6.2.4"/>
    </reaction>
</comment>
<keyword evidence="5" id="KW-0413">Isomerase</keyword>
<comment type="catalytic activity">
    <reaction evidence="8">
        <text>ATP + H2O = ADP + phosphate + H(+)</text>
        <dbReference type="Rhea" id="RHEA:13065"/>
        <dbReference type="ChEBI" id="CHEBI:15377"/>
        <dbReference type="ChEBI" id="CHEBI:15378"/>
        <dbReference type="ChEBI" id="CHEBI:30616"/>
        <dbReference type="ChEBI" id="CHEBI:43474"/>
        <dbReference type="ChEBI" id="CHEBI:456216"/>
        <dbReference type="EC" id="5.6.2.4"/>
    </reaction>
</comment>
<dbReference type="GO" id="GO:0016887">
    <property type="term" value="F:ATP hydrolysis activity"/>
    <property type="evidence" value="ECO:0007669"/>
    <property type="project" value="RHEA"/>
</dbReference>
<dbReference type="InterPro" id="IPR000212">
    <property type="entry name" value="DNA_helicase_UvrD/REP"/>
</dbReference>
<keyword evidence="1 9" id="KW-0547">Nucleotide-binding</keyword>
<organism evidence="11 12">
    <name type="scientific">Streptomyces fodineus</name>
    <dbReference type="NCBI Taxonomy" id="1904616"/>
    <lineage>
        <taxon>Bacteria</taxon>
        <taxon>Bacillati</taxon>
        <taxon>Actinomycetota</taxon>
        <taxon>Actinomycetes</taxon>
        <taxon>Kitasatosporales</taxon>
        <taxon>Streptomycetaceae</taxon>
        <taxon>Streptomyces</taxon>
    </lineage>
</organism>
<dbReference type="GO" id="GO:0000725">
    <property type="term" value="P:recombinational repair"/>
    <property type="evidence" value="ECO:0007669"/>
    <property type="project" value="TreeGrafter"/>
</dbReference>
<dbReference type="AlphaFoldDB" id="A0A1D7Y6G7"/>
<evidence type="ECO:0000313" key="11">
    <source>
        <dbReference type="EMBL" id="AOR31060.1"/>
    </source>
</evidence>
<protein>
    <recommendedName>
        <fullName evidence="7">DNA 3'-5' helicase</fullName>
        <ecNumber evidence="7">5.6.2.4</ecNumber>
    </recommendedName>
</protein>
<keyword evidence="4 9" id="KW-0067">ATP-binding</keyword>
<evidence type="ECO:0000256" key="3">
    <source>
        <dbReference type="ARBA" id="ARBA00022806"/>
    </source>
</evidence>
<evidence type="ECO:0000256" key="7">
    <source>
        <dbReference type="ARBA" id="ARBA00034808"/>
    </source>
</evidence>
<dbReference type="RefSeq" id="WP_069777708.1">
    <property type="nucleotide sequence ID" value="NZ_CP017248.1"/>
</dbReference>
<dbReference type="GO" id="GO:0005524">
    <property type="term" value="F:ATP binding"/>
    <property type="evidence" value="ECO:0007669"/>
    <property type="project" value="UniProtKB-UniRule"/>
</dbReference>
<dbReference type="Pfam" id="PF00580">
    <property type="entry name" value="UvrD-helicase"/>
    <property type="match status" value="1"/>
</dbReference>
<dbReference type="Proteomes" id="UP000094960">
    <property type="component" value="Chromosome"/>
</dbReference>
<dbReference type="GO" id="GO:0043138">
    <property type="term" value="F:3'-5' DNA helicase activity"/>
    <property type="evidence" value="ECO:0007669"/>
    <property type="project" value="UniProtKB-EC"/>
</dbReference>
<sequence length="718" mass="79249">MPQIAITNTFWEGVDRLDKPARSRVHKAMAKFQQLTVPQLHADKGLHLESVVSSRDPRMRTIRVDDGLRIVLLAPDDGSDLFVFVHVVPHDKAYSWARRRLYTVNSVTRCLEVRDLTAMEQITPLFAQEAAAAPTLLFAPWSDTVLRHLGVDDVTLRAARTVTGKAQLEAFGSLMPEDQYEALWLLAEGLDPDDIYRDLVAVRQKTTVAEGAAGEDTAGDDLAAAVTRTRSRIALVTGPDELADILTKPFAAWRIFLHPTQRRIAYRPAYAGPAQITGGPGTGKTVVALHRVKHLLHRSPDTRVLLTTYTGALARSLQSSLALLLDHDPALLARVDVTTVDAVAHRVVRQLRGNPGTALGDRDERTRWQRVARRLELPWNEAFLSQEYRHVILAQDLRSEDEYLACERRGRGSALGQTQRRRVWQAVTLFEDGLARDRAHTWLQVCAEATRLLRDKPGAGPSYDHVVVDEAQDLHPAQWRLLRVLAPEGPDDLFVTGDPHQRIYDARVSLRSLGISVAGRSGRLRVNYRSTEEILRWARGLLDSEPVADLTGDAHDTLTGYRSLLHGAQPVCEGHGSENEEADAVVRQVRGWMDAAVAPSDIAVCARFNMLAGKLGDRLAAAGIPVVRVRDGEPESAVGVRVSTLHSMKGLEYRCVAVAGVSRSAFPFAPAVTPAEVDRIQHTTDLAAERCLLFVACTRAREALYVSYSGRASEFLAA</sequence>
<evidence type="ECO:0000256" key="2">
    <source>
        <dbReference type="ARBA" id="ARBA00022801"/>
    </source>
</evidence>
<feature type="domain" description="UvrD-like helicase ATP-binding" evidence="10">
    <location>
        <begin position="257"/>
        <end position="531"/>
    </location>
</feature>
<proteinExistence type="predicted"/>
<dbReference type="EC" id="5.6.2.4" evidence="7"/>
<dbReference type="SUPFAM" id="SSF52540">
    <property type="entry name" value="P-loop containing nucleoside triphosphate hydrolases"/>
    <property type="match status" value="1"/>
</dbReference>
<feature type="binding site" evidence="9">
    <location>
        <begin position="278"/>
        <end position="285"/>
    </location>
    <ligand>
        <name>ATP</name>
        <dbReference type="ChEBI" id="CHEBI:30616"/>
    </ligand>
</feature>
<name>A0A1D7Y6G7_9ACTN</name>
<dbReference type="KEGG" id="spun:BFF78_08410"/>
<keyword evidence="3 9" id="KW-0347">Helicase</keyword>